<dbReference type="PANTHER" id="PTHR45833:SF1">
    <property type="entry name" value="METHIONINE SYNTHASE"/>
    <property type="match status" value="1"/>
</dbReference>
<feature type="domain" description="B12-binding N-terminal" evidence="4">
    <location>
        <begin position="1"/>
        <end position="86"/>
    </location>
</feature>
<proteinExistence type="predicted"/>
<name>A0A348AJ62_9FIRM</name>
<dbReference type="InterPro" id="IPR003759">
    <property type="entry name" value="Cbl-bd_cap"/>
</dbReference>
<dbReference type="InterPro" id="IPR036724">
    <property type="entry name" value="Cobalamin-bd_sf"/>
</dbReference>
<dbReference type="Gene3D" id="1.10.1240.10">
    <property type="entry name" value="Methionine synthase domain"/>
    <property type="match status" value="1"/>
</dbReference>
<dbReference type="PROSITE" id="PS51337">
    <property type="entry name" value="B12_BINDING_NTER"/>
    <property type="match status" value="1"/>
</dbReference>
<dbReference type="PANTHER" id="PTHR45833">
    <property type="entry name" value="METHIONINE SYNTHASE"/>
    <property type="match status" value="1"/>
</dbReference>
<dbReference type="KEGG" id="mana:MAMMFC1_01779"/>
<accession>A0A348AJ62</accession>
<keyword evidence="6" id="KW-1185">Reference proteome</keyword>
<dbReference type="SUPFAM" id="SSF47644">
    <property type="entry name" value="Methionine synthase domain"/>
    <property type="match status" value="1"/>
</dbReference>
<dbReference type="Proteomes" id="UP000276437">
    <property type="component" value="Chromosome"/>
</dbReference>
<dbReference type="EMBL" id="AP018449">
    <property type="protein sequence ID" value="BBB91110.1"/>
    <property type="molecule type" value="Genomic_DNA"/>
</dbReference>
<dbReference type="GO" id="GO:0046872">
    <property type="term" value="F:metal ion binding"/>
    <property type="evidence" value="ECO:0007669"/>
    <property type="project" value="UniProtKB-KW"/>
</dbReference>
<evidence type="ECO:0000313" key="6">
    <source>
        <dbReference type="Proteomes" id="UP000276437"/>
    </source>
</evidence>
<organism evidence="5 6">
    <name type="scientific">Methylomusa anaerophila</name>
    <dbReference type="NCBI Taxonomy" id="1930071"/>
    <lineage>
        <taxon>Bacteria</taxon>
        <taxon>Bacillati</taxon>
        <taxon>Bacillota</taxon>
        <taxon>Negativicutes</taxon>
        <taxon>Selenomonadales</taxon>
        <taxon>Sporomusaceae</taxon>
        <taxon>Methylomusa</taxon>
    </lineage>
</organism>
<dbReference type="GO" id="GO:0005829">
    <property type="term" value="C:cytosol"/>
    <property type="evidence" value="ECO:0007669"/>
    <property type="project" value="TreeGrafter"/>
</dbReference>
<dbReference type="SUPFAM" id="SSF52242">
    <property type="entry name" value="Cobalamin (vitamin B12)-binding domain"/>
    <property type="match status" value="1"/>
</dbReference>
<keyword evidence="5" id="KW-0489">Methyltransferase</keyword>
<dbReference type="PROSITE" id="PS51332">
    <property type="entry name" value="B12_BINDING"/>
    <property type="match status" value="1"/>
</dbReference>
<dbReference type="EC" id="2.1.1.13" evidence="5"/>
<gene>
    <name evidence="5" type="primary">metH_4</name>
    <name evidence="5" type="ORF">MAMMFC1_01779</name>
</gene>
<dbReference type="GO" id="GO:0050667">
    <property type="term" value="P:homocysteine metabolic process"/>
    <property type="evidence" value="ECO:0007669"/>
    <property type="project" value="TreeGrafter"/>
</dbReference>
<dbReference type="OrthoDB" id="9783599at2"/>
<evidence type="ECO:0000313" key="5">
    <source>
        <dbReference type="EMBL" id="BBB91110.1"/>
    </source>
</evidence>
<feature type="domain" description="B12-binding" evidence="3">
    <location>
        <begin position="87"/>
        <end position="209"/>
    </location>
</feature>
<dbReference type="GO" id="GO:0046653">
    <property type="term" value="P:tetrahydrofolate metabolic process"/>
    <property type="evidence" value="ECO:0007669"/>
    <property type="project" value="TreeGrafter"/>
</dbReference>
<evidence type="ECO:0000259" key="3">
    <source>
        <dbReference type="PROSITE" id="PS51332"/>
    </source>
</evidence>
<dbReference type="AlphaFoldDB" id="A0A348AJ62"/>
<evidence type="ECO:0000259" key="4">
    <source>
        <dbReference type="PROSITE" id="PS51337"/>
    </source>
</evidence>
<reference evidence="5 6" key="1">
    <citation type="journal article" date="2018" name="Int. J. Syst. Evol. Microbiol.">
        <title>Methylomusa anaerophila gen. nov., sp. nov., an anaerobic methanol-utilizing bacterium isolated from a microbial fuel cell.</title>
        <authorList>
            <person name="Amano N."/>
            <person name="Yamamuro A."/>
            <person name="Miyahara M."/>
            <person name="Kouzuma A."/>
            <person name="Abe T."/>
            <person name="Watanabe K."/>
        </authorList>
    </citation>
    <scope>NUCLEOTIDE SEQUENCE [LARGE SCALE GENOMIC DNA]</scope>
    <source>
        <strain evidence="5 6">MMFC1</strain>
    </source>
</reference>
<keyword evidence="1" id="KW-0479">Metal-binding</keyword>
<dbReference type="RefSeq" id="WP_126308173.1">
    <property type="nucleotide sequence ID" value="NZ_AP018449.1"/>
</dbReference>
<dbReference type="GO" id="GO:0008705">
    <property type="term" value="F:methionine synthase activity"/>
    <property type="evidence" value="ECO:0007669"/>
    <property type="project" value="UniProtKB-EC"/>
</dbReference>
<evidence type="ECO:0000256" key="2">
    <source>
        <dbReference type="ARBA" id="ARBA00023285"/>
    </source>
</evidence>
<dbReference type="Pfam" id="PF02607">
    <property type="entry name" value="B12-binding_2"/>
    <property type="match status" value="1"/>
</dbReference>
<evidence type="ECO:0000256" key="1">
    <source>
        <dbReference type="ARBA" id="ARBA00022723"/>
    </source>
</evidence>
<dbReference type="GO" id="GO:0031419">
    <property type="term" value="F:cobalamin binding"/>
    <property type="evidence" value="ECO:0007669"/>
    <property type="project" value="InterPro"/>
</dbReference>
<dbReference type="InterPro" id="IPR050554">
    <property type="entry name" value="Met_Synthase/Corrinoid"/>
</dbReference>
<keyword evidence="2" id="KW-0170">Cobalt</keyword>
<keyword evidence="5" id="KW-0808">Transferase</keyword>
<dbReference type="SMART" id="SM01018">
    <property type="entry name" value="B12-binding_2"/>
    <property type="match status" value="1"/>
</dbReference>
<dbReference type="Gene3D" id="3.40.50.280">
    <property type="entry name" value="Cobalamin-binding domain"/>
    <property type="match status" value="1"/>
</dbReference>
<dbReference type="InterPro" id="IPR006158">
    <property type="entry name" value="Cobalamin-bd"/>
</dbReference>
<protein>
    <submittedName>
        <fullName evidence="5">Methionine synthase</fullName>
        <ecNumber evidence="5">2.1.1.13</ecNumber>
    </submittedName>
</protein>
<sequence length="209" mass="21945">MSKIDLVKAVTELEEDLVLEGVKEQSAAGVAPVEILAQLQQGMEGVGKLYEAGDYYLSELIMSAEVFSNAAKLLDGALNADGDNNKIGTVLLGTVKDDIHDIGKNIVSTILSCNGFKVVDVGVDVPIETFIEEIKKSNPQVVGLFCLLTTAFDVMKETVAAIKASGATVTVLVGGGPVDESVAKWSNADGYCKNAYDAVEMSKKAVGAN</sequence>
<dbReference type="GO" id="GO:0032259">
    <property type="term" value="P:methylation"/>
    <property type="evidence" value="ECO:0007669"/>
    <property type="project" value="UniProtKB-KW"/>
</dbReference>
<dbReference type="Pfam" id="PF02310">
    <property type="entry name" value="B12-binding"/>
    <property type="match status" value="1"/>
</dbReference>
<dbReference type="InterPro" id="IPR036594">
    <property type="entry name" value="Meth_synthase_dom"/>
</dbReference>